<dbReference type="Pfam" id="PF02571">
    <property type="entry name" value="CbiJ"/>
    <property type="match status" value="1"/>
</dbReference>
<dbReference type="PANTHER" id="PTHR36925:SF1">
    <property type="entry name" value="COBALT-PRECORRIN-6A REDUCTASE"/>
    <property type="match status" value="1"/>
</dbReference>
<dbReference type="RefSeq" id="WP_390469885.1">
    <property type="nucleotide sequence ID" value="NZ_BAABXL010000001.1"/>
</dbReference>
<evidence type="ECO:0000313" key="4">
    <source>
        <dbReference type="EMBL" id="GAA6268969.1"/>
    </source>
</evidence>
<evidence type="ECO:0000256" key="3">
    <source>
        <dbReference type="ARBA" id="ARBA00023002"/>
    </source>
</evidence>
<gene>
    <name evidence="4" type="primary">cobK</name>
    <name evidence="4" type="ORF">F130042H8_20290</name>
</gene>
<comment type="caution">
    <text evidence="4">The sequence shown here is derived from an EMBL/GenBank/DDBJ whole genome shotgun (WGS) entry which is preliminary data.</text>
</comment>
<keyword evidence="2" id="KW-0169">Cobalamin biosynthesis</keyword>
<evidence type="ECO:0000256" key="1">
    <source>
        <dbReference type="ARBA" id="ARBA00004953"/>
    </source>
</evidence>
<dbReference type="PROSITE" id="PS51014">
    <property type="entry name" value="COBK_CBIJ"/>
    <property type="match status" value="1"/>
</dbReference>
<reference evidence="4 5" key="1">
    <citation type="submission" date="2024-04" db="EMBL/GenBank/DDBJ databases">
        <title>Defined microbial consortia suppress multidrug-resistant proinflammatory Enterobacteriaceae via ecological control.</title>
        <authorList>
            <person name="Furuichi M."/>
            <person name="Kawaguchi T."/>
            <person name="Pust M."/>
            <person name="Yasuma K."/>
            <person name="Plichta D."/>
            <person name="Hasegawa N."/>
            <person name="Ohya T."/>
            <person name="Bhattarai S."/>
            <person name="Sasajima S."/>
            <person name="Aoto Y."/>
            <person name="Tuganbaev T."/>
            <person name="Yaginuma M."/>
            <person name="Ueda M."/>
            <person name="Okahashi N."/>
            <person name="Amafuji K."/>
            <person name="Kiridooshi Y."/>
            <person name="Sugita K."/>
            <person name="Strazar M."/>
            <person name="Skelly A."/>
            <person name="Suda W."/>
            <person name="Hattori M."/>
            <person name="Nakamoto N."/>
            <person name="Caballero S."/>
            <person name="Norman J."/>
            <person name="Olle B."/>
            <person name="Tanoue T."/>
            <person name="Arita M."/>
            <person name="Bucci V."/>
            <person name="Atarashi K."/>
            <person name="Xavier R."/>
            <person name="Honda K."/>
        </authorList>
    </citation>
    <scope>NUCLEOTIDE SEQUENCE [LARGE SCALE GENOMIC DNA]</scope>
    <source>
        <strain evidence="5">f13</strain>
    </source>
</reference>
<evidence type="ECO:0000256" key="2">
    <source>
        <dbReference type="ARBA" id="ARBA00022573"/>
    </source>
</evidence>
<evidence type="ECO:0000313" key="5">
    <source>
        <dbReference type="Proteomes" id="UP001600894"/>
    </source>
</evidence>
<keyword evidence="3" id="KW-0560">Oxidoreductase</keyword>
<proteinExistence type="predicted"/>
<protein>
    <submittedName>
        <fullName evidence="4">Precorrin-6A reductase</fullName>
    </submittedName>
</protein>
<keyword evidence="5" id="KW-1185">Reference proteome</keyword>
<dbReference type="NCBIfam" id="TIGR00715">
    <property type="entry name" value="precor6x_red"/>
    <property type="match status" value="1"/>
</dbReference>
<dbReference type="InterPro" id="IPR003723">
    <property type="entry name" value="Precorrin-6x_reduct"/>
</dbReference>
<name>A0ABQ0AY58_9FIRM</name>
<comment type="pathway">
    <text evidence="1">Cofactor biosynthesis; adenosylcobalamin biosynthesis.</text>
</comment>
<sequence>MRRQKSLLLFAGTTEGRILARWLEQEGISAVICTATEYGAELIDGERSNAENGAKSCIRIRSGRLDTEGIGALIREESVGLVIDATHPYADQATANIRQACRDNRGVRLLRCLREEGEPYEQTGHWAKAAGPEQEYGVHCVSSLSEAAVWLAEREGNIFLTTGSKELAPFSQIPDYKERVYVRVLPLEDSVRLCRDQGYGGRHIIAMQGPFSAEMNEAVLKEFNCRFLVTKDGGRAGGFEEKLEAARRAGAQTVVIRRPADQGMSLEQVKNEVKEWNRQ</sequence>
<organism evidence="4 5">
    <name type="scientific">Enterocloster alcoholdehydrogenati</name>
    <dbReference type="NCBI Taxonomy" id="2547410"/>
    <lineage>
        <taxon>Bacteria</taxon>
        <taxon>Bacillati</taxon>
        <taxon>Bacillota</taxon>
        <taxon>Clostridia</taxon>
        <taxon>Lachnospirales</taxon>
        <taxon>Lachnospiraceae</taxon>
        <taxon>Enterocloster</taxon>
    </lineage>
</organism>
<dbReference type="PANTHER" id="PTHR36925">
    <property type="entry name" value="COBALT-PRECORRIN-6A REDUCTASE"/>
    <property type="match status" value="1"/>
</dbReference>
<dbReference type="EMBL" id="BAABXL010000001">
    <property type="protein sequence ID" value="GAA6268969.1"/>
    <property type="molecule type" value="Genomic_DNA"/>
</dbReference>
<accession>A0ABQ0AY58</accession>
<dbReference type="Proteomes" id="UP001600894">
    <property type="component" value="Unassembled WGS sequence"/>
</dbReference>